<dbReference type="Proteomes" id="UP000036338">
    <property type="component" value="Unassembled WGS sequence"/>
</dbReference>
<name>A0A0J5WFF5_BURCE</name>
<comment type="caution">
    <text evidence="2">The sequence shown here is derived from an EMBL/GenBank/DDBJ whole genome shotgun (WGS) entry which is preliminary data.</text>
</comment>
<gene>
    <name evidence="2" type="ORF">VL15_34485</name>
</gene>
<organism evidence="2 3">
    <name type="scientific">Burkholderia cepacia</name>
    <name type="common">Pseudomonas cepacia</name>
    <dbReference type="NCBI Taxonomy" id="292"/>
    <lineage>
        <taxon>Bacteria</taxon>
        <taxon>Pseudomonadati</taxon>
        <taxon>Pseudomonadota</taxon>
        <taxon>Betaproteobacteria</taxon>
        <taxon>Burkholderiales</taxon>
        <taxon>Burkholderiaceae</taxon>
        <taxon>Burkholderia</taxon>
        <taxon>Burkholderia cepacia complex</taxon>
    </lineage>
</organism>
<dbReference type="EMBL" id="LDWR01000073">
    <property type="protein sequence ID" value="KML46751.1"/>
    <property type="molecule type" value="Genomic_DNA"/>
</dbReference>
<evidence type="ECO:0000313" key="2">
    <source>
        <dbReference type="EMBL" id="KML46751.1"/>
    </source>
</evidence>
<reference evidence="2 3" key="1">
    <citation type="submission" date="2015-05" db="EMBL/GenBank/DDBJ databases">
        <title>Draft genome of Burkholderia cepacia LK29.</title>
        <authorList>
            <person name="Chan X.Y."/>
        </authorList>
    </citation>
    <scope>NUCLEOTIDE SEQUENCE [LARGE SCALE GENOMIC DNA]</scope>
    <source>
        <strain evidence="2 3">LK29</strain>
    </source>
</reference>
<proteinExistence type="predicted"/>
<keyword evidence="1" id="KW-1133">Transmembrane helix</keyword>
<evidence type="ECO:0000256" key="1">
    <source>
        <dbReference type="SAM" id="Phobius"/>
    </source>
</evidence>
<dbReference type="PATRIC" id="fig|292.27.peg.7903"/>
<feature type="transmembrane region" description="Helical" evidence="1">
    <location>
        <begin position="59"/>
        <end position="81"/>
    </location>
</feature>
<evidence type="ECO:0000313" key="3">
    <source>
        <dbReference type="Proteomes" id="UP000036338"/>
    </source>
</evidence>
<sequence>MRRIYFLLPTPQSALSIVDELLLLRIEWRHIHFIANHGVVRDGLQEATLTQRSDLLPSLARGTMVGCATGVLLGLIALVFPPAGLPIAGGAFVTITLSGAGFGAWAASMIGVNVPSTRLRRFEEGIERGELLLIVDVPKDRVHEIEHLITLHHADAHLEGEDPTVPAFP</sequence>
<keyword evidence="1" id="KW-0472">Membrane</keyword>
<keyword evidence="1" id="KW-0812">Transmembrane</keyword>
<dbReference type="RefSeq" id="WP_048251273.1">
    <property type="nucleotide sequence ID" value="NZ_LDWR01000073.1"/>
</dbReference>
<accession>A0A0J5WFF5</accession>
<dbReference type="AlphaFoldDB" id="A0A0J5WFF5"/>
<protein>
    <submittedName>
        <fullName evidence="2">Membrane protein</fullName>
    </submittedName>
</protein>
<feature type="transmembrane region" description="Helical" evidence="1">
    <location>
        <begin position="87"/>
        <end position="112"/>
    </location>
</feature>